<dbReference type="AlphaFoldDB" id="A0A8H7NS12"/>
<evidence type="ECO:0000259" key="2">
    <source>
        <dbReference type="Pfam" id="PF13391"/>
    </source>
</evidence>
<evidence type="ECO:0000313" key="4">
    <source>
        <dbReference type="Proteomes" id="UP000639403"/>
    </source>
</evidence>
<name>A0A8H7NS12_9APHY</name>
<feature type="region of interest" description="Disordered" evidence="1">
    <location>
        <begin position="1"/>
        <end position="56"/>
    </location>
</feature>
<reference evidence="3" key="1">
    <citation type="submission" date="2020-11" db="EMBL/GenBank/DDBJ databases">
        <authorList>
            <person name="Koelle M."/>
            <person name="Horta M.A.C."/>
            <person name="Nowrousian M."/>
            <person name="Ohm R.A."/>
            <person name="Benz P."/>
            <person name="Pilgard A."/>
        </authorList>
    </citation>
    <scope>NUCLEOTIDE SEQUENCE</scope>
    <source>
        <strain evidence="3">FPRL280</strain>
    </source>
</reference>
<dbReference type="EMBL" id="JADOXO010001000">
    <property type="protein sequence ID" value="KAF9798708.1"/>
    <property type="molecule type" value="Genomic_DNA"/>
</dbReference>
<reference evidence="3" key="2">
    <citation type="journal article" name="Front. Microbiol.">
        <title>Degradative Capacity of Two Strains of Rhodonia placenta: From Phenotype to Genotype.</title>
        <authorList>
            <person name="Kolle M."/>
            <person name="Horta M.A.C."/>
            <person name="Nowrousian M."/>
            <person name="Ohm R.A."/>
            <person name="Benz J.P."/>
            <person name="Pilgard A."/>
        </authorList>
    </citation>
    <scope>NUCLEOTIDE SEQUENCE</scope>
    <source>
        <strain evidence="3">FPRL280</strain>
    </source>
</reference>
<dbReference type="InterPro" id="IPR003615">
    <property type="entry name" value="HNH_nuc"/>
</dbReference>
<protein>
    <recommendedName>
        <fullName evidence="2">HNH nuclease domain-containing protein</fullName>
    </recommendedName>
</protein>
<proteinExistence type="predicted"/>
<dbReference type="Pfam" id="PF13391">
    <property type="entry name" value="HNH_2"/>
    <property type="match status" value="1"/>
</dbReference>
<evidence type="ECO:0000256" key="1">
    <source>
        <dbReference type="SAM" id="MobiDB-lite"/>
    </source>
</evidence>
<dbReference type="Proteomes" id="UP000639403">
    <property type="component" value="Unassembled WGS sequence"/>
</dbReference>
<evidence type="ECO:0000313" key="3">
    <source>
        <dbReference type="EMBL" id="KAF9798708.1"/>
    </source>
</evidence>
<accession>A0A8H7NS12</accession>
<comment type="caution">
    <text evidence="3">The sequence shown here is derived from an EMBL/GenBank/DDBJ whole genome shotgun (WGS) entry which is preliminary data.</text>
</comment>
<feature type="domain" description="HNH nuclease" evidence="2">
    <location>
        <begin position="75"/>
        <end position="122"/>
    </location>
</feature>
<gene>
    <name evidence="3" type="ORF">IEO21_10678</name>
</gene>
<sequence>MKEEKEQAAEEALSLPPTVPTGEAMTPKCLKALTGPEALDQDKRSKLKAEKPDGESCGSNLKLYAAHLAPTGSRCLLSLQDAKSVQGCHVVPRRTDDDTCTTVAAWWGLEEFDVDSPFNIFLWHLMFVPEPHIVEHYFARSIVPIGKASSLAELFEAPDVPVYRYCVVAHRDLPETEENAAFPRDIKILGYVESPVPPHFVIYNAGMPSTSATDSTLKQSTFSVICWLSSNDIQQTCLTAKMSIPLPSVPLCSSCLHRRNQEIHVLLGQCWALDDY</sequence>
<organism evidence="3 4">
    <name type="scientific">Rhodonia placenta</name>
    <dbReference type="NCBI Taxonomy" id="104341"/>
    <lineage>
        <taxon>Eukaryota</taxon>
        <taxon>Fungi</taxon>
        <taxon>Dikarya</taxon>
        <taxon>Basidiomycota</taxon>
        <taxon>Agaricomycotina</taxon>
        <taxon>Agaricomycetes</taxon>
        <taxon>Polyporales</taxon>
        <taxon>Adustoporiaceae</taxon>
        <taxon>Rhodonia</taxon>
    </lineage>
</organism>
<feature type="compositionally biased region" description="Basic and acidic residues" evidence="1">
    <location>
        <begin position="40"/>
        <end position="54"/>
    </location>
</feature>